<dbReference type="EMBL" id="FNRA01000004">
    <property type="protein sequence ID" value="SEA61434.1"/>
    <property type="molecule type" value="Genomic_DNA"/>
</dbReference>
<organism evidence="2 3">
    <name type="scientific">Pedobacter hartonius</name>
    <dbReference type="NCBI Taxonomy" id="425514"/>
    <lineage>
        <taxon>Bacteria</taxon>
        <taxon>Pseudomonadati</taxon>
        <taxon>Bacteroidota</taxon>
        <taxon>Sphingobacteriia</taxon>
        <taxon>Sphingobacteriales</taxon>
        <taxon>Sphingobacteriaceae</taxon>
        <taxon>Pedobacter</taxon>
    </lineage>
</organism>
<protein>
    <submittedName>
        <fullName evidence="2">LytTr DNA-binding domain-containing protein</fullName>
    </submittedName>
</protein>
<evidence type="ECO:0000313" key="2">
    <source>
        <dbReference type="EMBL" id="SEA61434.1"/>
    </source>
</evidence>
<dbReference type="Proteomes" id="UP000198850">
    <property type="component" value="Unassembled WGS sequence"/>
</dbReference>
<dbReference type="GO" id="GO:0003677">
    <property type="term" value="F:DNA binding"/>
    <property type="evidence" value="ECO:0007669"/>
    <property type="project" value="UniProtKB-KW"/>
</dbReference>
<evidence type="ECO:0000313" key="3">
    <source>
        <dbReference type="Proteomes" id="UP000198850"/>
    </source>
</evidence>
<dbReference type="InterPro" id="IPR007492">
    <property type="entry name" value="LytTR_DNA-bd_dom"/>
</dbReference>
<name>A0A1H4CM65_9SPHI</name>
<dbReference type="Gene3D" id="2.40.50.1020">
    <property type="entry name" value="LytTr DNA-binding domain"/>
    <property type="match status" value="1"/>
</dbReference>
<sequence length="71" mass="8494">MLDYTLDELDRRLDPDAFFRLNRQYITSFLAVRSVHNYFNGKLKVYVDPEVPSGIIVSKNRANQFKQWLNR</sequence>
<dbReference type="PROSITE" id="PS50930">
    <property type="entry name" value="HTH_LYTTR"/>
    <property type="match status" value="1"/>
</dbReference>
<dbReference type="AlphaFoldDB" id="A0A1H4CM65"/>
<evidence type="ECO:0000259" key="1">
    <source>
        <dbReference type="PROSITE" id="PS50930"/>
    </source>
</evidence>
<proteinExistence type="predicted"/>
<gene>
    <name evidence="2" type="ORF">SAMN05443550_104102</name>
</gene>
<dbReference type="Pfam" id="PF04397">
    <property type="entry name" value="LytTR"/>
    <property type="match status" value="1"/>
</dbReference>
<dbReference type="STRING" id="425514.SAMN05443550_104102"/>
<keyword evidence="2" id="KW-0238">DNA-binding</keyword>
<reference evidence="2 3" key="1">
    <citation type="submission" date="2016-10" db="EMBL/GenBank/DDBJ databases">
        <authorList>
            <person name="de Groot N.N."/>
        </authorList>
    </citation>
    <scope>NUCLEOTIDE SEQUENCE [LARGE SCALE GENOMIC DNA]</scope>
    <source>
        <strain evidence="2 3">DSM 19033</strain>
    </source>
</reference>
<accession>A0A1H4CM65</accession>
<feature type="domain" description="HTH LytTR-type" evidence="1">
    <location>
        <begin position="1"/>
        <end position="71"/>
    </location>
</feature>
<keyword evidence="3" id="KW-1185">Reference proteome</keyword>